<protein>
    <recommendedName>
        <fullName evidence="3">Zinc finger MYM-type protein 1-like</fullName>
    </recommendedName>
</protein>
<dbReference type="EMBL" id="VUJU01005183">
    <property type="protein sequence ID" value="KAF0752029.1"/>
    <property type="molecule type" value="Genomic_DNA"/>
</dbReference>
<evidence type="ECO:0000313" key="2">
    <source>
        <dbReference type="Proteomes" id="UP000478052"/>
    </source>
</evidence>
<gene>
    <name evidence="1" type="ORF">FWK35_00009902</name>
</gene>
<name>A0A6G0YA22_APHCR</name>
<evidence type="ECO:0000313" key="1">
    <source>
        <dbReference type="EMBL" id="KAF0752029.1"/>
    </source>
</evidence>
<evidence type="ECO:0008006" key="3">
    <source>
        <dbReference type="Google" id="ProtNLM"/>
    </source>
</evidence>
<sequence>MCCNKFYVMEFTDFMAIRQNALNQYSGNYMITLMKKLTAQTYSTATDELLFNSLIKTFTDRKIPLNNIIGFESDGCNVMMGRANKVASRSVNYALKL</sequence>
<reference evidence="1 2" key="1">
    <citation type="submission" date="2019-08" db="EMBL/GenBank/DDBJ databases">
        <title>Whole genome of Aphis craccivora.</title>
        <authorList>
            <person name="Voronova N.V."/>
            <person name="Shulinski R.S."/>
            <person name="Bandarenka Y.V."/>
            <person name="Zhorov D.G."/>
            <person name="Warner D."/>
        </authorList>
    </citation>
    <scope>NUCLEOTIDE SEQUENCE [LARGE SCALE GENOMIC DNA]</scope>
    <source>
        <strain evidence="1">180601</strain>
        <tissue evidence="1">Whole Body</tissue>
    </source>
</reference>
<organism evidence="1 2">
    <name type="scientific">Aphis craccivora</name>
    <name type="common">Cowpea aphid</name>
    <dbReference type="NCBI Taxonomy" id="307492"/>
    <lineage>
        <taxon>Eukaryota</taxon>
        <taxon>Metazoa</taxon>
        <taxon>Ecdysozoa</taxon>
        <taxon>Arthropoda</taxon>
        <taxon>Hexapoda</taxon>
        <taxon>Insecta</taxon>
        <taxon>Pterygota</taxon>
        <taxon>Neoptera</taxon>
        <taxon>Paraneoptera</taxon>
        <taxon>Hemiptera</taxon>
        <taxon>Sternorrhyncha</taxon>
        <taxon>Aphidomorpha</taxon>
        <taxon>Aphidoidea</taxon>
        <taxon>Aphididae</taxon>
        <taxon>Aphidini</taxon>
        <taxon>Aphis</taxon>
        <taxon>Aphis</taxon>
    </lineage>
</organism>
<dbReference type="AlphaFoldDB" id="A0A6G0YA22"/>
<dbReference type="OrthoDB" id="6159421at2759"/>
<accession>A0A6G0YA22</accession>
<keyword evidence="2" id="KW-1185">Reference proteome</keyword>
<proteinExistence type="predicted"/>
<comment type="caution">
    <text evidence="1">The sequence shown here is derived from an EMBL/GenBank/DDBJ whole genome shotgun (WGS) entry which is preliminary data.</text>
</comment>
<dbReference type="Proteomes" id="UP000478052">
    <property type="component" value="Unassembled WGS sequence"/>
</dbReference>